<feature type="transmembrane region" description="Helical" evidence="7">
    <location>
        <begin position="604"/>
        <end position="620"/>
    </location>
</feature>
<dbReference type="PANTHER" id="PTHR32196">
    <property type="entry name" value="ABC TRANSPORTER PERMEASE PROTEIN YPHD-RELATED-RELATED"/>
    <property type="match status" value="1"/>
</dbReference>
<dbReference type="InterPro" id="IPR001851">
    <property type="entry name" value="ABC_transp_permease"/>
</dbReference>
<feature type="transmembrane region" description="Helical" evidence="7">
    <location>
        <begin position="511"/>
        <end position="540"/>
    </location>
</feature>
<feature type="transmembrane region" description="Helical" evidence="7">
    <location>
        <begin position="626"/>
        <end position="643"/>
    </location>
</feature>
<keyword evidence="5 7" id="KW-1133">Transmembrane helix</keyword>
<dbReference type="PANTHER" id="PTHR32196:SF63">
    <property type="entry name" value="INNER MEMBRANE ABC TRANSPORTER PERMEASE PROTEIN YJFF"/>
    <property type="match status" value="1"/>
</dbReference>
<feature type="transmembrane region" description="Helical" evidence="7">
    <location>
        <begin position="371"/>
        <end position="391"/>
    </location>
</feature>
<feature type="transmembrane region" description="Helical" evidence="7">
    <location>
        <begin position="403"/>
        <end position="422"/>
    </location>
</feature>
<dbReference type="CDD" id="cd06579">
    <property type="entry name" value="TM_PBP1_transp_AraH_like"/>
    <property type="match status" value="2"/>
</dbReference>
<feature type="transmembrane region" description="Helical" evidence="7">
    <location>
        <begin position="255"/>
        <end position="271"/>
    </location>
</feature>
<dbReference type="Pfam" id="PF02653">
    <property type="entry name" value="BPD_transp_2"/>
    <property type="match status" value="2"/>
</dbReference>
<dbReference type="EMBL" id="JBHTMN010000011">
    <property type="protein sequence ID" value="MFD1383549.1"/>
    <property type="molecule type" value="Genomic_DNA"/>
</dbReference>
<feature type="transmembrane region" description="Helical" evidence="7">
    <location>
        <begin position="572"/>
        <end position="592"/>
    </location>
</feature>
<evidence type="ECO:0000256" key="7">
    <source>
        <dbReference type="SAM" id="Phobius"/>
    </source>
</evidence>
<feature type="transmembrane region" description="Helical" evidence="7">
    <location>
        <begin position="48"/>
        <end position="73"/>
    </location>
</feature>
<evidence type="ECO:0000313" key="8">
    <source>
        <dbReference type="EMBL" id="MFD1383549.1"/>
    </source>
</evidence>
<dbReference type="Proteomes" id="UP001597059">
    <property type="component" value="Unassembled WGS sequence"/>
</dbReference>
<keyword evidence="4 7" id="KW-0812">Transmembrane</keyword>
<sequence length="671" mass="68901">MTTLTSTSNSGRDWSTSIKANQGLLLSMVFFFSLMVVTALVNGRAPSYFTISMLLASVAPLALAAIGQTVIVIGGGLDLSVGAVVAFSQAVMVIYFAELGLPVESLIVIGVVIGMLAGMINGFFVSVVGLQPIIVTLATMFTLQGVTYLVLPQPGGMVPDELIVMLLDDTIYDVLPGPLTVLVVALVIWWVIRNTSLGTSIYAAGSDGQSAKLAGLNVKRGVWASYIIGGGFYGAAGVMAASLSGAADPTIGTPLLVSSLTAVMLGGTLLGGGRGSALGSVMGALTVIAMVNLLLAFGAPNYLSAGIEALILLLAVIINRPRGESANGGLQRMLLSIQQFSLRSSHVAKKRASQFNLPPISAWLPKSDRKYMIPAWVGVVVISAIAMMYYGEDLETLRYIDRLLLLGAFLSVLVLGQGVVVMSGGFDLSVGWVVSACGVVGAMIMQGSDANLLIALPVVLLLGAFIGLINGVMVSVVGLSPIVATLAIGGLLQSFTMFVSGGTPSGTASPALIWLINGSILGMAPLSLLIFVFVVFGVLFTTCTAFGRRLISVGSNAEAAFLSGVNVSKVTIKAYVVSGVCAAIAGMLLTGFLGRASLSLGDSYLLPTVAAVAIGGTLISGGRGHYLGMFGGALALTALQILLSGTPLPTAVRDIMLGLAVLMAVVTLREK</sequence>
<feature type="transmembrane region" description="Helical" evidence="7">
    <location>
        <begin position="452"/>
        <end position="473"/>
    </location>
</feature>
<dbReference type="RefSeq" id="WP_377366929.1">
    <property type="nucleotide sequence ID" value="NZ_JBHTMN010000011.1"/>
</dbReference>
<feature type="transmembrane region" description="Helical" evidence="7">
    <location>
        <begin position="133"/>
        <end position="151"/>
    </location>
</feature>
<comment type="similarity">
    <text evidence="2">Belongs to the binding-protein-dependent transport system permease family. AraH/RbsC subfamily.</text>
</comment>
<proteinExistence type="inferred from homology"/>
<comment type="subcellular location">
    <subcellularLocation>
        <location evidence="1">Cell inner membrane</location>
        <topology evidence="1">Multi-pass membrane protein</topology>
    </subcellularLocation>
</comment>
<feature type="transmembrane region" description="Helical" evidence="7">
    <location>
        <begin position="106"/>
        <end position="127"/>
    </location>
</feature>
<keyword evidence="6 7" id="KW-0472">Membrane</keyword>
<evidence type="ECO:0000256" key="1">
    <source>
        <dbReference type="ARBA" id="ARBA00004429"/>
    </source>
</evidence>
<evidence type="ECO:0000256" key="6">
    <source>
        <dbReference type="ARBA" id="ARBA00023136"/>
    </source>
</evidence>
<evidence type="ECO:0000256" key="5">
    <source>
        <dbReference type="ARBA" id="ARBA00022989"/>
    </source>
</evidence>
<comment type="caution">
    <text evidence="8">The sequence shown here is derived from an EMBL/GenBank/DDBJ whole genome shotgun (WGS) entry which is preliminary data.</text>
</comment>
<feature type="transmembrane region" description="Helical" evidence="7">
    <location>
        <begin position="20"/>
        <end position="41"/>
    </location>
</feature>
<name>A0ABW4B142_9GAMM</name>
<feature type="transmembrane region" description="Helical" evidence="7">
    <location>
        <begin position="277"/>
        <end position="295"/>
    </location>
</feature>
<keyword evidence="9" id="KW-1185">Reference proteome</keyword>
<evidence type="ECO:0000256" key="3">
    <source>
        <dbReference type="ARBA" id="ARBA00022475"/>
    </source>
</evidence>
<feature type="transmembrane region" description="Helical" evidence="7">
    <location>
        <begin position="171"/>
        <end position="192"/>
    </location>
</feature>
<feature type="transmembrane region" description="Helical" evidence="7">
    <location>
        <begin position="223"/>
        <end position="243"/>
    </location>
</feature>
<protein>
    <submittedName>
        <fullName evidence="8">ABC transporter permease</fullName>
    </submittedName>
</protein>
<feature type="transmembrane region" description="Helical" evidence="7">
    <location>
        <begin position="79"/>
        <end position="97"/>
    </location>
</feature>
<evidence type="ECO:0000313" key="9">
    <source>
        <dbReference type="Proteomes" id="UP001597059"/>
    </source>
</evidence>
<organism evidence="8 9">
    <name type="scientific">Rhodanobacter aciditrophus</name>
    <dbReference type="NCBI Taxonomy" id="1623218"/>
    <lineage>
        <taxon>Bacteria</taxon>
        <taxon>Pseudomonadati</taxon>
        <taxon>Pseudomonadota</taxon>
        <taxon>Gammaproteobacteria</taxon>
        <taxon>Lysobacterales</taxon>
        <taxon>Rhodanobacteraceae</taxon>
        <taxon>Rhodanobacter</taxon>
    </lineage>
</organism>
<evidence type="ECO:0000256" key="4">
    <source>
        <dbReference type="ARBA" id="ARBA00022692"/>
    </source>
</evidence>
<accession>A0ABW4B142</accession>
<feature type="transmembrane region" description="Helical" evidence="7">
    <location>
        <begin position="479"/>
        <end position="499"/>
    </location>
</feature>
<keyword evidence="3" id="KW-1003">Cell membrane</keyword>
<evidence type="ECO:0000256" key="2">
    <source>
        <dbReference type="ARBA" id="ARBA00007942"/>
    </source>
</evidence>
<gene>
    <name evidence="8" type="ORF">ACFQ45_09235</name>
</gene>
<reference evidence="9" key="1">
    <citation type="journal article" date="2019" name="Int. J. Syst. Evol. Microbiol.">
        <title>The Global Catalogue of Microorganisms (GCM) 10K type strain sequencing project: providing services to taxonomists for standard genome sequencing and annotation.</title>
        <authorList>
            <consortium name="The Broad Institute Genomics Platform"/>
            <consortium name="The Broad Institute Genome Sequencing Center for Infectious Disease"/>
            <person name="Wu L."/>
            <person name="Ma J."/>
        </authorList>
    </citation>
    <scope>NUCLEOTIDE SEQUENCE [LARGE SCALE GENOMIC DNA]</scope>
    <source>
        <strain evidence="9">JCM 30774</strain>
    </source>
</reference>